<dbReference type="Pfam" id="PF17555">
    <property type="entry name" value="TssN"/>
    <property type="match status" value="1"/>
</dbReference>
<feature type="transmembrane region" description="Helical" evidence="1">
    <location>
        <begin position="40"/>
        <end position="60"/>
    </location>
</feature>
<evidence type="ECO:0000313" key="4">
    <source>
        <dbReference type="Proteomes" id="UP000217431"/>
    </source>
</evidence>
<organism evidence="3 4">
    <name type="scientific">Prevotella intermedia</name>
    <dbReference type="NCBI Taxonomy" id="28131"/>
    <lineage>
        <taxon>Bacteria</taxon>
        <taxon>Pseudomonadati</taxon>
        <taxon>Bacteroidota</taxon>
        <taxon>Bacteroidia</taxon>
        <taxon>Bacteroidales</taxon>
        <taxon>Prevotellaceae</taxon>
        <taxon>Prevotella</taxon>
    </lineage>
</organism>
<feature type="transmembrane region" description="Helical" evidence="1">
    <location>
        <begin position="98"/>
        <end position="117"/>
    </location>
</feature>
<dbReference type="AlphaFoldDB" id="A0A0T7ANG9"/>
<dbReference type="EMBL" id="CP024696">
    <property type="protein sequence ID" value="ATV52274.1"/>
    <property type="molecule type" value="Genomic_DNA"/>
</dbReference>
<gene>
    <name evidence="2" type="ORF">CTM50_03930</name>
    <name evidence="3" type="ORF">PIOMA14_II_0047</name>
</gene>
<proteinExistence type="predicted"/>
<evidence type="ECO:0000313" key="5">
    <source>
        <dbReference type="Proteomes" id="UP000229323"/>
    </source>
</evidence>
<feature type="transmembrane region" description="Helical" evidence="1">
    <location>
        <begin position="129"/>
        <end position="147"/>
    </location>
</feature>
<feature type="transmembrane region" description="Helical" evidence="1">
    <location>
        <begin position="12"/>
        <end position="28"/>
    </location>
</feature>
<evidence type="ECO:0000256" key="1">
    <source>
        <dbReference type="SAM" id="Phobius"/>
    </source>
</evidence>
<dbReference type="InterPro" id="IPR035177">
    <property type="entry name" value="TssN"/>
</dbReference>
<evidence type="ECO:0000313" key="3">
    <source>
        <dbReference type="EMBL" id="BAU18552.1"/>
    </source>
</evidence>
<dbReference type="EMBL" id="AP014598">
    <property type="protein sequence ID" value="BAU18552.1"/>
    <property type="molecule type" value="Genomic_DNA"/>
</dbReference>
<keyword evidence="1" id="KW-0812">Transmembrane</keyword>
<name>A0A0T7ANG9_PREIN</name>
<dbReference type="STRING" id="28131.BWX40_09945"/>
<feature type="transmembrane region" description="Helical" evidence="1">
    <location>
        <begin position="66"/>
        <end position="86"/>
    </location>
</feature>
<accession>A0A0T7ANG9</accession>
<dbReference type="Proteomes" id="UP000229323">
    <property type="component" value="Chromosome"/>
</dbReference>
<reference evidence="3 4" key="1">
    <citation type="journal article" date="2016" name="DNA Res.">
        <title>The complete genome sequencing of Prevotella intermedia strain OMA14 and a subsequent fine-scale, intra-species genomic comparison reveal an unusual amplification of conjugative and mobile transposons and identify a novel Prevotella-lineage-specific repeat.</title>
        <authorList>
            <person name="Naito M."/>
            <person name="Ogura Y."/>
            <person name="Itoh T."/>
            <person name="Shoji M."/>
            <person name="Okamoto M."/>
            <person name="Hayashi T."/>
            <person name="Nakayama K."/>
        </authorList>
    </citation>
    <scope>NUCLEOTIDE SEQUENCE [LARGE SCALE GENOMIC DNA]</scope>
    <source>
        <strain evidence="3 4">OMA14</strain>
    </source>
</reference>
<evidence type="ECO:0000313" key="2">
    <source>
        <dbReference type="EMBL" id="ATV52274.1"/>
    </source>
</evidence>
<sequence>MKSLIPFFLKYLLAPLLAMIMVFIMGALKSIRQQLSVKRIIVFSLLAGLFLGLPSLFGFLKNEYVWEGLVLTVISYLVLGFVYLWALRKFISKKNDDLFMEILVVVLSGGIGMWIYYLVFDWTSDGLDYAPWAMTAVCWFMIPYFVFRSFKFFQNIQPPIYDLWRINHSGFNRNYWDTLDTFKATTVKVKLKRNVGDYGYAILSVRLAEGIALGDWFDWLVEDQNRRFPQAQIDINMDDAESGWIFYTSKWFKYPLFIRMLDPRCTASENNIKKDQIIYIKRVKSINHIQHEED</sequence>
<protein>
    <recommendedName>
        <fullName evidence="6">TssN family type VI secretion system protein</fullName>
    </recommendedName>
</protein>
<reference evidence="2 5" key="2">
    <citation type="submission" date="2017-11" db="EMBL/GenBank/DDBJ databases">
        <title>Genome sequencing of Prevotella intermedia KCOM 2033.</title>
        <authorList>
            <person name="Kook J.-K."/>
            <person name="Park S.-N."/>
            <person name="Lim Y.K."/>
        </authorList>
    </citation>
    <scope>NUCLEOTIDE SEQUENCE [LARGE SCALE GENOMIC DNA]</scope>
    <source>
        <strain evidence="2 5">KCOM 2033</strain>
    </source>
</reference>
<dbReference type="Proteomes" id="UP000217431">
    <property type="component" value="Chromosome II"/>
</dbReference>
<evidence type="ECO:0008006" key="6">
    <source>
        <dbReference type="Google" id="ProtNLM"/>
    </source>
</evidence>
<keyword evidence="1" id="KW-1133">Transmembrane helix</keyword>
<keyword evidence="1" id="KW-0472">Membrane</keyword>
<dbReference type="RefSeq" id="WP_096407708.1">
    <property type="nucleotide sequence ID" value="NZ_AP014598.1"/>
</dbReference>